<gene>
    <name evidence="9" type="ORF">HCA55_08940</name>
</gene>
<keyword evidence="2" id="KW-0134">Cell wall</keyword>
<dbReference type="InterPro" id="IPR019931">
    <property type="entry name" value="LPXTG_anchor"/>
</dbReference>
<keyword evidence="7" id="KW-0472">Membrane</keyword>
<dbReference type="InterPro" id="IPR026588">
    <property type="entry name" value="Choice_anch_A"/>
</dbReference>
<evidence type="ECO:0000256" key="5">
    <source>
        <dbReference type="ARBA" id="ARBA00023088"/>
    </source>
</evidence>
<feature type="compositionally biased region" description="Polar residues" evidence="6">
    <location>
        <begin position="358"/>
        <end position="372"/>
    </location>
</feature>
<evidence type="ECO:0000256" key="1">
    <source>
        <dbReference type="ARBA" id="ARBA00004168"/>
    </source>
</evidence>
<feature type="domain" description="Gram-positive cocci surface proteins LPxTG" evidence="8">
    <location>
        <begin position="388"/>
        <end position="416"/>
    </location>
</feature>
<evidence type="ECO:0000256" key="7">
    <source>
        <dbReference type="SAM" id="Phobius"/>
    </source>
</evidence>
<evidence type="ECO:0000259" key="8">
    <source>
        <dbReference type="PROSITE" id="PS50847"/>
    </source>
</evidence>
<keyword evidence="7" id="KW-1133">Transmembrane helix</keyword>
<feature type="transmembrane region" description="Helical" evidence="7">
    <location>
        <begin position="396"/>
        <end position="414"/>
    </location>
</feature>
<keyword evidence="7" id="KW-0812">Transmembrane</keyword>
<accession>A0A842AVU7</accession>
<dbReference type="Proteomes" id="UP000548082">
    <property type="component" value="Unassembled WGS sequence"/>
</dbReference>
<keyword evidence="3" id="KW-0964">Secreted</keyword>
<evidence type="ECO:0000313" key="9">
    <source>
        <dbReference type="EMBL" id="MBC1796853.1"/>
    </source>
</evidence>
<evidence type="ECO:0000256" key="6">
    <source>
        <dbReference type="SAM" id="MobiDB-lite"/>
    </source>
</evidence>
<evidence type="ECO:0000256" key="3">
    <source>
        <dbReference type="ARBA" id="ARBA00022525"/>
    </source>
</evidence>
<dbReference type="PROSITE" id="PS50847">
    <property type="entry name" value="GRAM_POS_ANCHORING"/>
    <property type="match status" value="1"/>
</dbReference>
<keyword evidence="5" id="KW-0572">Peptidoglycan-anchor</keyword>
<dbReference type="AlphaFoldDB" id="A0A842AVU7"/>
<reference evidence="9 10" key="1">
    <citation type="submission" date="2020-03" db="EMBL/GenBank/DDBJ databases">
        <title>Soil Listeria distribution.</title>
        <authorList>
            <person name="Liao J."/>
            <person name="Wiedmann M."/>
        </authorList>
    </citation>
    <scope>NUCLEOTIDE SEQUENCE [LARGE SCALE GENOMIC DNA]</scope>
    <source>
        <strain evidence="9 10">FSL L7-0990</strain>
    </source>
</reference>
<dbReference type="NCBIfam" id="TIGR04215">
    <property type="entry name" value="choice_anch_A"/>
    <property type="match status" value="1"/>
</dbReference>
<dbReference type="Pfam" id="PF20597">
    <property type="entry name" value="pAdhesive_15"/>
    <property type="match status" value="1"/>
</dbReference>
<keyword evidence="4" id="KW-0732">Signal</keyword>
<evidence type="ECO:0000256" key="2">
    <source>
        <dbReference type="ARBA" id="ARBA00022512"/>
    </source>
</evidence>
<dbReference type="Pfam" id="PF00746">
    <property type="entry name" value="Gram_pos_anchor"/>
    <property type="match status" value="1"/>
</dbReference>
<dbReference type="EMBL" id="JAARVD010000004">
    <property type="protein sequence ID" value="MBC1796853.1"/>
    <property type="molecule type" value="Genomic_DNA"/>
</dbReference>
<comment type="subcellular location">
    <subcellularLocation>
        <location evidence="1">Secreted</location>
        <location evidence="1">Cell wall</location>
        <topology evidence="1">Peptidoglycan-anchor</topology>
    </subcellularLocation>
</comment>
<sequence>MKKRFGKKIGIYILLIFFIFMLPLKANASSMPITNISNSIYDYNGIVLGNHIVHTADTEGSIAVKHDIVNKGSFTYGGAASGAYNIVGQPYLNKNTPGLLLGGNIQGNKQRIVVEGNGFYHNVVADTDAEVQIKDGESKILNDAELEQLFQSFDVQINNNMQKYSSLVDCSPTRELVFQTSKKNAEVLVVNLSAETSKIQEIDLPDLSNYSQVIIKADASKISFANGAILYNGKIVDTSSPNGTNPVLDELASKITWVFPNVTNLNMNSYGVIGDVYAPNANSVGNGGSILGSLYTKNLEQLNGFELHAPYSKHIPKTPEGETPTDPKTPEGETPTDPKTPEGETPTDPKTPAEETSKNPITTKEMSTHLKNSVNMTKVKSNHSKSGLPHTGDQSSSLLIIYGILLSGLGIFLIKK</sequence>
<name>A0A842AVU7_9LIST</name>
<protein>
    <submittedName>
        <fullName evidence="9">Choice-of-anchor A family protein</fullName>
    </submittedName>
</protein>
<dbReference type="NCBIfam" id="TIGR01167">
    <property type="entry name" value="LPXTG_anchor"/>
    <property type="match status" value="1"/>
</dbReference>
<evidence type="ECO:0000313" key="10">
    <source>
        <dbReference type="Proteomes" id="UP000548082"/>
    </source>
</evidence>
<organism evidence="9 10">
    <name type="scientific">Listeria booriae</name>
    <dbReference type="NCBI Taxonomy" id="1552123"/>
    <lineage>
        <taxon>Bacteria</taxon>
        <taxon>Bacillati</taxon>
        <taxon>Bacillota</taxon>
        <taxon>Bacilli</taxon>
        <taxon>Bacillales</taxon>
        <taxon>Listeriaceae</taxon>
        <taxon>Listeria</taxon>
    </lineage>
</organism>
<dbReference type="RefSeq" id="WP_185545041.1">
    <property type="nucleotide sequence ID" value="NZ_JAARVD010000004.1"/>
</dbReference>
<evidence type="ECO:0000256" key="4">
    <source>
        <dbReference type="ARBA" id="ARBA00022729"/>
    </source>
</evidence>
<feature type="region of interest" description="Disordered" evidence="6">
    <location>
        <begin position="311"/>
        <end position="372"/>
    </location>
</feature>
<comment type="caution">
    <text evidence="9">The sequence shown here is derived from an EMBL/GenBank/DDBJ whole genome shotgun (WGS) entry which is preliminary data.</text>
</comment>
<proteinExistence type="predicted"/>